<comment type="cofactor">
    <cofactor evidence="1 9">
        <name>Zn(2+)</name>
        <dbReference type="ChEBI" id="CHEBI:29105"/>
    </cofactor>
</comment>
<comment type="similarity">
    <text evidence="2 9">Belongs to the zinc-containing alcohol dehydrogenase family.</text>
</comment>
<keyword evidence="3 9" id="KW-0479">Metal-binding</keyword>
<dbReference type="EMBL" id="JAKKPZ010000001">
    <property type="protein sequence ID" value="KAI1728300.1"/>
    <property type="molecule type" value="Genomic_DNA"/>
</dbReference>
<evidence type="ECO:0000256" key="1">
    <source>
        <dbReference type="ARBA" id="ARBA00001947"/>
    </source>
</evidence>
<comment type="caution">
    <text evidence="11">The sequence shown here is derived from an EMBL/GenBank/DDBJ whole genome shotgun (WGS) entry which is preliminary data.</text>
</comment>
<dbReference type="PANTHER" id="PTHR43161">
    <property type="entry name" value="SORBITOL DEHYDROGENASE"/>
    <property type="match status" value="1"/>
</dbReference>
<dbReference type="CDD" id="cd05285">
    <property type="entry name" value="sorbitol_DH"/>
    <property type="match status" value="1"/>
</dbReference>
<reference evidence="11" key="1">
    <citation type="submission" date="2022-01" db="EMBL/GenBank/DDBJ databases">
        <title>Genome Sequence Resource for Two Populations of Ditylenchus destructor, the Migratory Endoparasitic Phytonematode.</title>
        <authorList>
            <person name="Zhang H."/>
            <person name="Lin R."/>
            <person name="Xie B."/>
        </authorList>
    </citation>
    <scope>NUCLEOTIDE SEQUENCE</scope>
    <source>
        <strain evidence="11">BazhouSP</strain>
    </source>
</reference>
<evidence type="ECO:0000256" key="3">
    <source>
        <dbReference type="ARBA" id="ARBA00022723"/>
    </source>
</evidence>
<dbReference type="Proteomes" id="UP001201812">
    <property type="component" value="Unassembled WGS sequence"/>
</dbReference>
<keyword evidence="4 9" id="KW-0862">Zinc</keyword>
<dbReference type="InterPro" id="IPR002328">
    <property type="entry name" value="ADH_Zn_CS"/>
</dbReference>
<name>A0AAD4RD92_9BILA</name>
<feature type="domain" description="Enoyl reductase (ER)" evidence="10">
    <location>
        <begin position="13"/>
        <end position="346"/>
    </location>
</feature>
<dbReference type="Pfam" id="PF00107">
    <property type="entry name" value="ADH_zinc_N"/>
    <property type="match status" value="1"/>
</dbReference>
<dbReference type="InterPro" id="IPR045306">
    <property type="entry name" value="SDH-like"/>
</dbReference>
<dbReference type="GO" id="GO:0008270">
    <property type="term" value="F:zinc ion binding"/>
    <property type="evidence" value="ECO:0007669"/>
    <property type="project" value="InterPro"/>
</dbReference>
<gene>
    <name evidence="11" type="ORF">DdX_00468</name>
</gene>
<organism evidence="11 12">
    <name type="scientific">Ditylenchus destructor</name>
    <dbReference type="NCBI Taxonomy" id="166010"/>
    <lineage>
        <taxon>Eukaryota</taxon>
        <taxon>Metazoa</taxon>
        <taxon>Ecdysozoa</taxon>
        <taxon>Nematoda</taxon>
        <taxon>Chromadorea</taxon>
        <taxon>Rhabditida</taxon>
        <taxon>Tylenchina</taxon>
        <taxon>Tylenchomorpha</taxon>
        <taxon>Sphaerularioidea</taxon>
        <taxon>Anguinidae</taxon>
        <taxon>Anguininae</taxon>
        <taxon>Ditylenchus</taxon>
    </lineage>
</organism>
<dbReference type="SMART" id="SM00829">
    <property type="entry name" value="PKS_ER"/>
    <property type="match status" value="1"/>
</dbReference>
<evidence type="ECO:0000256" key="7">
    <source>
        <dbReference type="ARBA" id="ARBA00026132"/>
    </source>
</evidence>
<evidence type="ECO:0000256" key="8">
    <source>
        <dbReference type="ARBA" id="ARBA00032485"/>
    </source>
</evidence>
<dbReference type="InterPro" id="IPR011032">
    <property type="entry name" value="GroES-like_sf"/>
</dbReference>
<evidence type="ECO:0000256" key="5">
    <source>
        <dbReference type="ARBA" id="ARBA00023002"/>
    </source>
</evidence>
<evidence type="ECO:0000256" key="2">
    <source>
        <dbReference type="ARBA" id="ARBA00008072"/>
    </source>
</evidence>
<evidence type="ECO:0000256" key="4">
    <source>
        <dbReference type="ARBA" id="ARBA00022833"/>
    </source>
</evidence>
<dbReference type="InterPro" id="IPR013149">
    <property type="entry name" value="ADH-like_C"/>
</dbReference>
<keyword evidence="6" id="KW-0520">NAD</keyword>
<dbReference type="InterPro" id="IPR020843">
    <property type="entry name" value="ER"/>
</dbReference>
<keyword evidence="5" id="KW-0560">Oxidoreductase</keyword>
<evidence type="ECO:0000313" key="11">
    <source>
        <dbReference type="EMBL" id="KAI1728300.1"/>
    </source>
</evidence>
<dbReference type="PROSITE" id="PS00059">
    <property type="entry name" value="ADH_ZINC"/>
    <property type="match status" value="1"/>
</dbReference>
<dbReference type="GO" id="GO:0003939">
    <property type="term" value="F:L-iditol 2-dehydrogenase (NAD+) activity"/>
    <property type="evidence" value="ECO:0007669"/>
    <property type="project" value="TreeGrafter"/>
</dbReference>
<sequence>MSSTDNLSAVLYGVNDLRLEQRPVPRCGPHQLLIRVHTVGICGSDVHYWTHGAIGAFVVKEPLVLGHESSGTVAEVGTNVTGFSVGDRVALEVGVACGRCHHCKKGTYNLCPDMRFHATPPIDGSLARFVVHDASYCFKLPDHVSFEDGSLLEPLNVAVHSCKRGHVTIGQNILICGCGPIGLLNLLTAKAMGVSRVVMTDIDDNRLATAKHLGADIVVNVRGKTEQDLAKEIRTLLGGNGPEVSIECTGVASSIETAIWTTQSGGVIVLVGLGEARSTLPIIEAATREVDIRGVFRYANCYPTALELISSGRVNLNSLSRAHYTLEQTKEAFERSKKGDVIKVFIQCHK</sequence>
<dbReference type="Gene3D" id="3.90.180.10">
    <property type="entry name" value="Medium-chain alcohol dehydrogenases, catalytic domain"/>
    <property type="match status" value="1"/>
</dbReference>
<evidence type="ECO:0000256" key="6">
    <source>
        <dbReference type="ARBA" id="ARBA00023027"/>
    </source>
</evidence>
<evidence type="ECO:0000259" key="10">
    <source>
        <dbReference type="SMART" id="SM00829"/>
    </source>
</evidence>
<dbReference type="SUPFAM" id="SSF50129">
    <property type="entry name" value="GroES-like"/>
    <property type="match status" value="1"/>
</dbReference>
<dbReference type="SUPFAM" id="SSF51735">
    <property type="entry name" value="NAD(P)-binding Rossmann-fold domains"/>
    <property type="match status" value="1"/>
</dbReference>
<accession>A0AAD4RD92</accession>
<dbReference type="AlphaFoldDB" id="A0AAD4RD92"/>
<proteinExistence type="inferred from homology"/>
<keyword evidence="12" id="KW-1185">Reference proteome</keyword>
<dbReference type="Pfam" id="PF08240">
    <property type="entry name" value="ADH_N"/>
    <property type="match status" value="1"/>
</dbReference>
<evidence type="ECO:0000256" key="9">
    <source>
        <dbReference type="RuleBase" id="RU361277"/>
    </source>
</evidence>
<evidence type="ECO:0000313" key="12">
    <source>
        <dbReference type="Proteomes" id="UP001201812"/>
    </source>
</evidence>
<dbReference type="GO" id="GO:0006062">
    <property type="term" value="P:sorbitol catabolic process"/>
    <property type="evidence" value="ECO:0007669"/>
    <property type="project" value="TreeGrafter"/>
</dbReference>
<dbReference type="FunFam" id="3.40.50.720:FF:000068">
    <property type="entry name" value="Sorbitol dehydrogenase"/>
    <property type="match status" value="1"/>
</dbReference>
<dbReference type="Gene3D" id="3.40.50.720">
    <property type="entry name" value="NAD(P)-binding Rossmann-like Domain"/>
    <property type="match status" value="1"/>
</dbReference>
<dbReference type="PANTHER" id="PTHR43161:SF9">
    <property type="entry name" value="SORBITOL DEHYDROGENASE"/>
    <property type="match status" value="1"/>
</dbReference>
<dbReference type="InterPro" id="IPR013154">
    <property type="entry name" value="ADH-like_N"/>
</dbReference>
<protein>
    <recommendedName>
        <fullName evidence="7">Sorbitol dehydrogenase</fullName>
    </recommendedName>
    <alternativeName>
        <fullName evidence="8">Polyol dehydrogenase</fullName>
    </alternativeName>
</protein>
<dbReference type="InterPro" id="IPR036291">
    <property type="entry name" value="NAD(P)-bd_dom_sf"/>
</dbReference>